<gene>
    <name evidence="1" type="ORF">MNB_ARC-1_323</name>
</gene>
<organism evidence="1">
    <name type="scientific">hydrothermal vent metagenome</name>
    <dbReference type="NCBI Taxonomy" id="652676"/>
    <lineage>
        <taxon>unclassified sequences</taxon>
        <taxon>metagenomes</taxon>
        <taxon>ecological metagenomes</taxon>
    </lineage>
</organism>
<name>A0A3B1E9C6_9ZZZZ</name>
<sequence length="52" mass="5932">MQKLKMKTPNKTDENIEQIAKLFPNVISEGQNGKKAIDFDLLKQMLGDKIVE</sequence>
<accession>A0A3B1E9C6</accession>
<reference evidence="1" key="1">
    <citation type="submission" date="2018-10" db="EMBL/GenBank/DDBJ databases">
        <authorList>
            <person name="Aoki K."/>
        </authorList>
    </citation>
    <scope>NUCLEOTIDE SEQUENCE</scope>
</reference>
<dbReference type="AlphaFoldDB" id="A0A3B1E9C6"/>
<evidence type="ECO:0000313" key="1">
    <source>
        <dbReference type="EMBL" id="VAY87695.1"/>
    </source>
</evidence>
<protein>
    <submittedName>
        <fullName evidence="1">Uncharacterized protein</fullName>
    </submittedName>
</protein>
<proteinExistence type="predicted"/>
<dbReference type="EMBL" id="UOYO01000027">
    <property type="protein sequence ID" value="VAY87695.1"/>
    <property type="molecule type" value="Genomic_DNA"/>
</dbReference>